<dbReference type="RefSeq" id="WP_113678941.1">
    <property type="nucleotide sequence ID" value="NZ_CP030261.1"/>
</dbReference>
<evidence type="ECO:0000313" key="1">
    <source>
        <dbReference type="EMBL" id="AXB58012.1"/>
    </source>
</evidence>
<organism evidence="1 2">
    <name type="scientific">Flavobacterium fluviale</name>
    <dbReference type="NCBI Taxonomy" id="2249356"/>
    <lineage>
        <taxon>Bacteria</taxon>
        <taxon>Pseudomonadati</taxon>
        <taxon>Bacteroidota</taxon>
        <taxon>Flavobacteriia</taxon>
        <taxon>Flavobacteriales</taxon>
        <taxon>Flavobacteriaceae</taxon>
        <taxon>Flavobacterium</taxon>
    </lineage>
</organism>
<dbReference type="AlphaFoldDB" id="A0A344LVS0"/>
<proteinExistence type="predicted"/>
<gene>
    <name evidence="1" type="ORF">HYN86_15995</name>
</gene>
<name>A0A344LVS0_9FLAO</name>
<reference evidence="1 2" key="1">
    <citation type="submission" date="2018-06" db="EMBL/GenBank/DDBJ databases">
        <title>Genome sequencing of Flavobacterium.</title>
        <authorList>
            <person name="Baek M.-G."/>
            <person name="Yi H."/>
        </authorList>
    </citation>
    <scope>NUCLEOTIDE SEQUENCE [LARGE SCALE GENOMIC DNA]</scope>
    <source>
        <strain evidence="1 2">HYN0086</strain>
    </source>
</reference>
<keyword evidence="2" id="KW-1185">Reference proteome</keyword>
<evidence type="ECO:0000313" key="2">
    <source>
        <dbReference type="Proteomes" id="UP000251561"/>
    </source>
</evidence>
<protein>
    <submittedName>
        <fullName evidence="1">Phosphoribosylpyrophosphate synthetase</fullName>
    </submittedName>
</protein>
<dbReference type="KEGG" id="ffl:HYN86_15995"/>
<accession>A0A344LVS0</accession>
<sequence>MSSIQQPAFDTVTEALQWLTQQGFTENFNLDENCIRYNNNTQTMSPEEFKIEYIFRFEGDTDPGDEDIVYGIISEIYNIKGVLTSAFGIYADSVSTEMIKKLSTHSL</sequence>
<dbReference type="Proteomes" id="UP000251561">
    <property type="component" value="Chromosome"/>
</dbReference>
<dbReference type="OrthoDB" id="8418771at2"/>
<dbReference type="EMBL" id="CP030261">
    <property type="protein sequence ID" value="AXB58012.1"/>
    <property type="molecule type" value="Genomic_DNA"/>
</dbReference>